<evidence type="ECO:0000259" key="8">
    <source>
        <dbReference type="PROSITE" id="PS50878"/>
    </source>
</evidence>
<dbReference type="GO" id="GO:0003723">
    <property type="term" value="F:RNA binding"/>
    <property type="evidence" value="ECO:0007669"/>
    <property type="project" value="InterPro"/>
</dbReference>
<evidence type="ECO:0000256" key="3">
    <source>
        <dbReference type="ARBA" id="ARBA00022723"/>
    </source>
</evidence>
<evidence type="ECO:0000313" key="9">
    <source>
        <dbReference type="EMBL" id="SUS08367.1"/>
    </source>
</evidence>
<reference evidence="9" key="1">
    <citation type="submission" date="2018-07" db="EMBL/GenBank/DDBJ databases">
        <authorList>
            <person name="Quirk P.G."/>
            <person name="Krulwich T.A."/>
        </authorList>
    </citation>
    <scope>NUCLEOTIDE SEQUENCE</scope>
</reference>
<dbReference type="InterPro" id="IPR013597">
    <property type="entry name" value="Mat_intron_G2"/>
</dbReference>
<dbReference type="InterPro" id="IPR000477">
    <property type="entry name" value="RT_dom"/>
</dbReference>
<keyword evidence="3" id="KW-0479">Metal-binding</keyword>
<comment type="catalytic activity">
    <reaction evidence="7">
        <text>DNA(n) + a 2'-deoxyribonucleoside 5'-triphosphate = DNA(n+1) + diphosphate</text>
        <dbReference type="Rhea" id="RHEA:22508"/>
        <dbReference type="Rhea" id="RHEA-COMP:17339"/>
        <dbReference type="Rhea" id="RHEA-COMP:17340"/>
        <dbReference type="ChEBI" id="CHEBI:33019"/>
        <dbReference type="ChEBI" id="CHEBI:61560"/>
        <dbReference type="ChEBI" id="CHEBI:173112"/>
        <dbReference type="EC" id="2.7.7.49"/>
    </reaction>
</comment>
<keyword evidence="1" id="KW-0808">Transferase</keyword>
<dbReference type="PROSITE" id="PS50878">
    <property type="entry name" value="RT_POL"/>
    <property type="match status" value="1"/>
</dbReference>
<keyword evidence="4" id="KW-0460">Magnesium</keyword>
<dbReference type="GO" id="GO:0046872">
    <property type="term" value="F:metal ion binding"/>
    <property type="evidence" value="ECO:0007669"/>
    <property type="project" value="UniProtKB-KW"/>
</dbReference>
<dbReference type="CDD" id="cd01651">
    <property type="entry name" value="RT_G2_intron"/>
    <property type="match status" value="1"/>
</dbReference>
<keyword evidence="5" id="KW-0051">Antiviral defense</keyword>
<dbReference type="PANTHER" id="PTHR34047:SF8">
    <property type="entry name" value="PROTEIN YKFC"/>
    <property type="match status" value="1"/>
</dbReference>
<dbReference type="PRINTS" id="PR00866">
    <property type="entry name" value="RNADNAPOLMS"/>
</dbReference>
<dbReference type="Pfam" id="PF00078">
    <property type="entry name" value="RVT_1"/>
    <property type="match status" value="1"/>
</dbReference>
<comment type="similarity">
    <text evidence="6">Belongs to the bacterial reverse transcriptase family.</text>
</comment>
<dbReference type="InterPro" id="IPR051083">
    <property type="entry name" value="GrpII_Intron_Splice-Mob/Def"/>
</dbReference>
<dbReference type="Pfam" id="PF08388">
    <property type="entry name" value="GIIM"/>
    <property type="match status" value="1"/>
</dbReference>
<keyword evidence="2" id="KW-0548">Nucleotidyltransferase</keyword>
<dbReference type="InterPro" id="IPR000123">
    <property type="entry name" value="Reverse_transcriptase_msDNA"/>
</dbReference>
<dbReference type="AlphaFoldDB" id="A0A380TK28"/>
<dbReference type="EMBL" id="UIDG01000610">
    <property type="protein sequence ID" value="SUS08367.1"/>
    <property type="molecule type" value="Genomic_DNA"/>
</dbReference>
<dbReference type="InterPro" id="IPR030931">
    <property type="entry name" value="Group_II_RT_mat"/>
</dbReference>
<evidence type="ECO:0000256" key="2">
    <source>
        <dbReference type="ARBA" id="ARBA00022695"/>
    </source>
</evidence>
<evidence type="ECO:0000256" key="6">
    <source>
        <dbReference type="ARBA" id="ARBA00034120"/>
    </source>
</evidence>
<evidence type="ECO:0000256" key="7">
    <source>
        <dbReference type="ARBA" id="ARBA00048173"/>
    </source>
</evidence>
<sequence length="491" mass="55624">MPERATVLSRSEKSAEAAVAAGLGRRAERIGGPKAVLLGRAMHQKPGKLGRNGGGRGEAESEAVCDEARTARHETGSPGRDDLLARALAKANMEAAWKRVKSNGGSAGVDGLSIAETADYLKAHWPRIRESLFDGSYRPAPVRRVQIPKPGGGVRELGIPTVTDRLIQQALLQVLQPMIDRTFSEHSYGFRPGRRAHDAVLEAQRYVQDGYRVVVDVDLEKFFDRVNHDILMERLSRRIEDKAVLRLIRRYLVAGIMDGGVVMERYEGTPQGGPLSPLLANVLLDEVDRELEVRGHRFVRYADDCNVYVRSHNAGERVLKGLRKRYDRLHLKVNEAKTAVAPATGRKFLGYELWHSTGDRIKCAVARKALEAFKQRIREMTRRSGGRSLPEVAERLRTYMPGWKAYFQLAQTPKVFRELDEWLRHRLRALQLKHWRRGTTIYRELKAMGASKTDARQVAANSRRWWRNSRFLLNRAMPVAYFDRLGVPRLS</sequence>
<proteinExistence type="inferred from homology"/>
<dbReference type="SUPFAM" id="SSF56672">
    <property type="entry name" value="DNA/RNA polymerases"/>
    <property type="match status" value="1"/>
</dbReference>
<accession>A0A380TK28</accession>
<feature type="domain" description="Reverse transcriptase" evidence="8">
    <location>
        <begin position="128"/>
        <end position="353"/>
    </location>
</feature>
<gene>
    <name evidence="9" type="ORF">DF3PB_6480001</name>
</gene>
<evidence type="ECO:0000256" key="1">
    <source>
        <dbReference type="ARBA" id="ARBA00022679"/>
    </source>
</evidence>
<organism evidence="9">
    <name type="scientific">metagenome</name>
    <dbReference type="NCBI Taxonomy" id="256318"/>
    <lineage>
        <taxon>unclassified sequences</taxon>
        <taxon>metagenomes</taxon>
    </lineage>
</organism>
<evidence type="ECO:0000256" key="5">
    <source>
        <dbReference type="ARBA" id="ARBA00023118"/>
    </source>
</evidence>
<keyword evidence="9" id="KW-0695">RNA-directed DNA polymerase</keyword>
<name>A0A380TK28_9ZZZZ</name>
<dbReference type="GO" id="GO:0051607">
    <property type="term" value="P:defense response to virus"/>
    <property type="evidence" value="ECO:0007669"/>
    <property type="project" value="UniProtKB-KW"/>
</dbReference>
<dbReference type="InterPro" id="IPR043128">
    <property type="entry name" value="Rev_trsase/Diguanyl_cyclase"/>
</dbReference>
<dbReference type="InterPro" id="IPR043502">
    <property type="entry name" value="DNA/RNA_pol_sf"/>
</dbReference>
<dbReference type="Gene3D" id="3.30.70.270">
    <property type="match status" value="1"/>
</dbReference>
<dbReference type="NCBIfam" id="TIGR04416">
    <property type="entry name" value="group_II_RT_mat"/>
    <property type="match status" value="1"/>
</dbReference>
<protein>
    <submittedName>
        <fullName evidence="9">Group II intron reverse transcriptase/maturase</fullName>
    </submittedName>
</protein>
<evidence type="ECO:0000256" key="4">
    <source>
        <dbReference type="ARBA" id="ARBA00022842"/>
    </source>
</evidence>
<dbReference type="GO" id="GO:0003964">
    <property type="term" value="F:RNA-directed DNA polymerase activity"/>
    <property type="evidence" value="ECO:0007669"/>
    <property type="project" value="UniProtKB-KW"/>
</dbReference>
<dbReference type="PANTHER" id="PTHR34047">
    <property type="entry name" value="NUCLEAR INTRON MATURASE 1, MITOCHONDRIAL-RELATED"/>
    <property type="match status" value="1"/>
</dbReference>